<evidence type="ECO:0000256" key="1">
    <source>
        <dbReference type="SAM" id="Coils"/>
    </source>
</evidence>
<dbReference type="PROSITE" id="PS50828">
    <property type="entry name" value="SMR"/>
    <property type="match status" value="1"/>
</dbReference>
<dbReference type="SMART" id="SM01162">
    <property type="entry name" value="DUF1771"/>
    <property type="match status" value="1"/>
</dbReference>
<name>A0A6V7L1S7_9HYME</name>
<feature type="domain" description="Smr" evidence="3">
    <location>
        <begin position="1366"/>
        <end position="1446"/>
    </location>
</feature>
<feature type="compositionally biased region" description="Polar residues" evidence="2">
    <location>
        <begin position="20"/>
        <end position="32"/>
    </location>
</feature>
<feature type="coiled-coil region" evidence="1">
    <location>
        <begin position="1143"/>
        <end position="1197"/>
    </location>
</feature>
<dbReference type="SMART" id="SM00463">
    <property type="entry name" value="SMR"/>
    <property type="match status" value="1"/>
</dbReference>
<dbReference type="InterPro" id="IPR052772">
    <property type="entry name" value="Endo/PolyKinase_Domain-Protein"/>
</dbReference>
<dbReference type="SUPFAM" id="SSF52540">
    <property type="entry name" value="P-loop containing nucleoside triphosphate hydrolases"/>
    <property type="match status" value="1"/>
</dbReference>
<dbReference type="Pfam" id="PF08590">
    <property type="entry name" value="DUF1771"/>
    <property type="match status" value="1"/>
</dbReference>
<evidence type="ECO:0000313" key="5">
    <source>
        <dbReference type="EMBL" id="CAD1569211.1"/>
    </source>
</evidence>
<feature type="domain" description="CUE" evidence="4">
    <location>
        <begin position="930"/>
        <end position="973"/>
    </location>
</feature>
<evidence type="ECO:0000259" key="3">
    <source>
        <dbReference type="PROSITE" id="PS50828"/>
    </source>
</evidence>
<dbReference type="PROSITE" id="PS51140">
    <property type="entry name" value="CUE"/>
    <property type="match status" value="1"/>
</dbReference>
<dbReference type="GO" id="GO:0004519">
    <property type="term" value="F:endonuclease activity"/>
    <property type="evidence" value="ECO:0007669"/>
    <property type="project" value="TreeGrafter"/>
</dbReference>
<accession>A0A6V7L1S7</accession>
<dbReference type="InterPro" id="IPR013899">
    <property type="entry name" value="DUF1771"/>
</dbReference>
<feature type="region of interest" description="Disordered" evidence="2">
    <location>
        <begin position="1"/>
        <end position="32"/>
    </location>
</feature>
<dbReference type="Gene3D" id="3.30.1370.110">
    <property type="match status" value="1"/>
</dbReference>
<dbReference type="Pfam" id="PF13671">
    <property type="entry name" value="AAA_33"/>
    <property type="match status" value="1"/>
</dbReference>
<organism evidence="5">
    <name type="scientific">Bracon brevicornis</name>
    <dbReference type="NCBI Taxonomy" id="1563983"/>
    <lineage>
        <taxon>Eukaryota</taxon>
        <taxon>Metazoa</taxon>
        <taxon>Ecdysozoa</taxon>
        <taxon>Arthropoda</taxon>
        <taxon>Hexapoda</taxon>
        <taxon>Insecta</taxon>
        <taxon>Pterygota</taxon>
        <taxon>Neoptera</taxon>
        <taxon>Endopterygota</taxon>
        <taxon>Hymenoptera</taxon>
        <taxon>Apocrita</taxon>
        <taxon>Ichneumonoidea</taxon>
        <taxon>Braconidae</taxon>
        <taxon>Braconinae</taxon>
        <taxon>Bracon</taxon>
    </lineage>
</organism>
<dbReference type="InterPro" id="IPR027417">
    <property type="entry name" value="P-loop_NTPase"/>
</dbReference>
<feature type="coiled-coil region" evidence="1">
    <location>
        <begin position="1256"/>
        <end position="1313"/>
    </location>
</feature>
<dbReference type="InterPro" id="IPR003892">
    <property type="entry name" value="CUE"/>
</dbReference>
<gene>
    <name evidence="5" type="ORF">BBRV_LOCUS92316</name>
</gene>
<sequence length="1454" mass="163890">MASNDKWPPVAETAGRNFGKNRSNNNIKKSTKENQQQVLSILLEMFQNNLEEDIIHSVADNCNWHLQSSVDALIGLSSSADVHNATNSNDLDVAAEMQLKLMQDAPERVCRSERIPGKNRMDSFIDNISKLNSTCKGKQQPSTNFESIWDWPSSTIHSSNDASKAHNVKESNTHLVHSQSNSWKDHERASNMGVESELCGLKVQYRSTRSTPEDDDDADVVIEEEIPEKISTPIPINVSQFLSIPSRTTSKVVQSKHNVQTISTPSPPMTPKKKAHQRKLEQIGATIRGGNKILILLRGLPGSGKSHLSRQLIANNVSDPCPDNFTFSTDDYFIKLGRGVYQFDARKLEEAHVFNQTRVFTAMRKGLTPIIIDNTNTQAWEMRPYAAKAVEYGYIVETLEPNTPWAFNPKELAKKNVHGVPRNKIEAMLDRFEHGITGEKLLARFSLKYTTSPYTIVERNDKIIEASSANRLSANNDNNNTNNQQIVKISNESDEQHSNHTSAFADYSREPDNSNESDAQALLMAEKETIVNENCREDNALCQDFGPVGSERRNSLATTNTPNSLLPESESLICDQNQGKNNNQVCQSWDFPLLMNGNVAHTSDELAIRPLDLAEIQEQDEEFGKHKNMIGVSIDEPKAVQLNQKDFIKRTEMTGDASISVNKGEEYNDKISQTVKLDNIQSNEDAEDNLIIPDISQRVLGNLLNIVKSAISGIPICEKSTEETAFLNESDEIKEEKEKNMDVVKCSIAQEENTINCTNTSVETVASLSNDNVDATDDDIERNEEENLFMSTLENLQNSSITKKLVDCKKLTKSSENSNVDNINCISWKESPFPVDDLVLPNFENDISIDDVPKVDASTNTSYYDWNILYIGDTSDPSYKIIQARNRSINDNITLPKCERPPRKLMLDKSSMTGDIFTQDGHNEISNEEENKNRIPELMELFPHVPREYLIDIFEKVQENFDWAVELLLEGIPEGIPDTLNLAPKESSISYEKTCSKVLPNDTPQNAYLLTSDKRNDTSVKNFNFGEFEEKLEINDILYQDNVNETIGEETFDDTASTSTTSVSRLESIDDEKTSDNDEIIELNVGFECIKALEEKFGNIDIPEGFSPIIHIKKSLAEELYAGWIESIHEQANVRDEQLQEMIAKDAELARSLERKMELEQAEAPIQQSMVPNMEQIMDMELALAKYKNELKAEAARETPGDMAARLSFQMLHEAIPDIDLDAFNEILRAHNGNFKEAFEVIELNTGRVIAPKDTLKKQKLLMDKVKEENQNFNGKRLQQSSVVRTENKDDKLKHVKDAREEAQRQLSLKIQNCKKAVEAYRRGCPSVAGYYSEVSRLHSRNMEEASAEAARAYVEAISYDNDDTLDLHNLSVSEALIALDQFIEYRINKLIKSNKRFVKLYIITGRGARSTNGVSKLKPAVSQKLTSKNIKFSELNPGCLKITLHRKNLSKVK</sequence>
<dbReference type="InterPro" id="IPR036063">
    <property type="entry name" value="Smr_dom_sf"/>
</dbReference>
<dbReference type="InterPro" id="IPR002625">
    <property type="entry name" value="Smr_dom"/>
</dbReference>
<keyword evidence="1" id="KW-0175">Coiled coil</keyword>
<evidence type="ECO:0000259" key="4">
    <source>
        <dbReference type="PROSITE" id="PS51140"/>
    </source>
</evidence>
<evidence type="ECO:0008006" key="6">
    <source>
        <dbReference type="Google" id="ProtNLM"/>
    </source>
</evidence>
<protein>
    <recommendedName>
        <fullName evidence="6">Smr domain-containing protein</fullName>
    </recommendedName>
</protein>
<dbReference type="PANTHER" id="PTHR46535:SF1">
    <property type="entry name" value="NEDD4-BINDING PROTEIN 2"/>
    <property type="match status" value="1"/>
</dbReference>
<feature type="region of interest" description="Disordered" evidence="2">
    <location>
        <begin position="159"/>
        <end position="189"/>
    </location>
</feature>
<reference evidence="5" key="1">
    <citation type="submission" date="2020-07" db="EMBL/GenBank/DDBJ databases">
        <authorList>
            <person name="Ferguson B K."/>
        </authorList>
    </citation>
    <scope>NUCLEOTIDE SEQUENCE</scope>
    <source>
        <strain evidence="5">L06</strain>
    </source>
</reference>
<dbReference type="CDD" id="cd14279">
    <property type="entry name" value="CUE"/>
    <property type="match status" value="1"/>
</dbReference>
<dbReference type="SUPFAM" id="SSF160443">
    <property type="entry name" value="SMR domain-like"/>
    <property type="match status" value="1"/>
</dbReference>
<feature type="compositionally biased region" description="Basic and acidic residues" evidence="2">
    <location>
        <begin position="163"/>
        <end position="172"/>
    </location>
</feature>
<feature type="region of interest" description="Disordered" evidence="2">
    <location>
        <begin position="491"/>
        <end position="516"/>
    </location>
</feature>
<dbReference type="GO" id="GO:0005634">
    <property type="term" value="C:nucleus"/>
    <property type="evidence" value="ECO:0007669"/>
    <property type="project" value="TreeGrafter"/>
</dbReference>
<dbReference type="EMBL" id="CADCXW020000327">
    <property type="protein sequence ID" value="CAD1569211.1"/>
    <property type="molecule type" value="Genomic_DNA"/>
</dbReference>
<dbReference type="PANTHER" id="PTHR46535">
    <property type="entry name" value="NEDD4-BINDING PROTEIN 2"/>
    <property type="match status" value="1"/>
</dbReference>
<evidence type="ECO:0000256" key="2">
    <source>
        <dbReference type="SAM" id="MobiDB-lite"/>
    </source>
</evidence>
<feature type="compositionally biased region" description="Polar residues" evidence="2">
    <location>
        <begin position="173"/>
        <end position="182"/>
    </location>
</feature>
<dbReference type="Gene3D" id="3.40.50.300">
    <property type="entry name" value="P-loop containing nucleotide triphosphate hydrolases"/>
    <property type="match status" value="1"/>
</dbReference>
<proteinExistence type="predicted"/>
<dbReference type="GO" id="GO:0043130">
    <property type="term" value="F:ubiquitin binding"/>
    <property type="evidence" value="ECO:0007669"/>
    <property type="project" value="InterPro"/>
</dbReference>